<feature type="transmembrane region" description="Helical" evidence="5">
    <location>
        <begin position="466"/>
        <end position="490"/>
    </location>
</feature>
<dbReference type="Proteomes" id="UP000193642">
    <property type="component" value="Unassembled WGS sequence"/>
</dbReference>
<evidence type="ECO:0000256" key="5">
    <source>
        <dbReference type="SAM" id="Phobius"/>
    </source>
</evidence>
<feature type="transmembrane region" description="Helical" evidence="5">
    <location>
        <begin position="88"/>
        <end position="106"/>
    </location>
</feature>
<feature type="transmembrane region" description="Helical" evidence="5">
    <location>
        <begin position="357"/>
        <end position="379"/>
    </location>
</feature>
<feature type="transmembrane region" description="Helical" evidence="5">
    <location>
        <begin position="301"/>
        <end position="318"/>
    </location>
</feature>
<dbReference type="STRING" id="329046.A0A1Y2BC74"/>
<dbReference type="GO" id="GO:0016020">
    <property type="term" value="C:membrane"/>
    <property type="evidence" value="ECO:0007669"/>
    <property type="project" value="UniProtKB-SubCell"/>
</dbReference>
<dbReference type="EMBL" id="MCGO01000071">
    <property type="protein sequence ID" value="ORY32431.1"/>
    <property type="molecule type" value="Genomic_DNA"/>
</dbReference>
<protein>
    <recommendedName>
        <fullName evidence="6">SLC26A/SulP transporter domain-containing protein</fullName>
    </recommendedName>
</protein>
<feature type="transmembrane region" description="Helical" evidence="5">
    <location>
        <begin position="59"/>
        <end position="82"/>
    </location>
</feature>
<dbReference type="InterPro" id="IPR011547">
    <property type="entry name" value="SLC26A/SulP_dom"/>
</dbReference>
<evidence type="ECO:0000256" key="1">
    <source>
        <dbReference type="ARBA" id="ARBA00004141"/>
    </source>
</evidence>
<accession>A0A1Y2BC74</accession>
<feature type="domain" description="SLC26A/SulP transporter" evidence="6">
    <location>
        <begin position="59"/>
        <end position="489"/>
    </location>
</feature>
<feature type="transmembrane region" description="Helical" evidence="5">
    <location>
        <begin position="440"/>
        <end position="460"/>
    </location>
</feature>
<dbReference type="Pfam" id="PF00916">
    <property type="entry name" value="Sulfate_transp"/>
    <property type="match status" value="1"/>
</dbReference>
<feature type="transmembrane region" description="Helical" evidence="5">
    <location>
        <begin position="194"/>
        <end position="219"/>
    </location>
</feature>
<feature type="transmembrane region" description="Helical" evidence="5">
    <location>
        <begin position="162"/>
        <end position="182"/>
    </location>
</feature>
<evidence type="ECO:0000313" key="7">
    <source>
        <dbReference type="EMBL" id="ORY32431.1"/>
    </source>
</evidence>
<evidence type="ECO:0000256" key="2">
    <source>
        <dbReference type="ARBA" id="ARBA00022692"/>
    </source>
</evidence>
<dbReference type="AlphaFoldDB" id="A0A1Y2BC74"/>
<name>A0A1Y2BC74_9FUNG</name>
<dbReference type="PANTHER" id="PTHR11814">
    <property type="entry name" value="SULFATE TRANSPORTER"/>
    <property type="match status" value="1"/>
</dbReference>
<dbReference type="InterPro" id="IPR001902">
    <property type="entry name" value="SLC26A/SulP_fam"/>
</dbReference>
<feature type="transmembrane region" description="Helical" evidence="5">
    <location>
        <begin position="557"/>
        <end position="590"/>
    </location>
</feature>
<feature type="transmembrane region" description="Helical" evidence="5">
    <location>
        <begin position="399"/>
        <end position="419"/>
    </location>
</feature>
<sequence length="591" mass="64765">MTTRRHSPELPPELLLQSSHLIAAMHRPSRTSVHSRLTRLTRVLPVFVWGRSYSFSDNFVNDLLAGLTVSTLVIPQGMAYAVTTSLPPVYGLYTSIFPPLVFFFFARSPYQNIGPTAVVSVMVSQVCTSAMTWLKEQNLLSLQASGTEALAQTVLKTEYAEVVMLVTFLVGIVQFTVCSLGLGARLVTLIPDSLVSGFMASSGICVLVIQLKAIFGIAVQQFDGSFSLILTLFDIIKKLPTTNLCSFGLAVLAYIFMLAIQRLERYLSVHIPRWISNTRSVSSYVSLDSESIIPKKPPAPVTDVILTVLLVAFITIFFDLPNTFGVETIGPIPSGFPTPTLPWAMLTRLPLKTVAKLILKILPDCISLALICFVTTFSISKTFESTTHTPDHASANDHSQDLVAVSFATIGSSFLSAYIPCGSISRGALLATQTNVTSPVGSLVSVFCVSIILLFLGSWFQNVPLSSLGTIVVVALFGVLAKIQTGFALIHEAREQRKIVWEEIVAVKHDMLRRSACTNGETRWLLDAEVEDQRTVQIDQADLWLLRRKFVGLHREVVVWWVTFLTVIFVDAGSGILVGMVVSCLFILIAQ</sequence>
<reference evidence="7 8" key="1">
    <citation type="submission" date="2016-07" db="EMBL/GenBank/DDBJ databases">
        <title>Pervasive Adenine N6-methylation of Active Genes in Fungi.</title>
        <authorList>
            <consortium name="DOE Joint Genome Institute"/>
            <person name="Mondo S.J."/>
            <person name="Dannebaum R.O."/>
            <person name="Kuo R.C."/>
            <person name="Labutti K."/>
            <person name="Haridas S."/>
            <person name="Kuo A."/>
            <person name="Salamov A."/>
            <person name="Ahrendt S.R."/>
            <person name="Lipzen A."/>
            <person name="Sullivan W."/>
            <person name="Andreopoulos W.B."/>
            <person name="Clum A."/>
            <person name="Lindquist E."/>
            <person name="Daum C."/>
            <person name="Ramamoorthy G.K."/>
            <person name="Gryganskyi A."/>
            <person name="Culley D."/>
            <person name="Magnuson J.K."/>
            <person name="James T.Y."/>
            <person name="O'Malley M.A."/>
            <person name="Stajich J.E."/>
            <person name="Spatafora J.W."/>
            <person name="Visel A."/>
            <person name="Grigoriev I.V."/>
        </authorList>
    </citation>
    <scope>NUCLEOTIDE SEQUENCE [LARGE SCALE GENOMIC DNA]</scope>
    <source>
        <strain evidence="7 8">JEL800</strain>
    </source>
</reference>
<evidence type="ECO:0000256" key="3">
    <source>
        <dbReference type="ARBA" id="ARBA00022989"/>
    </source>
</evidence>
<feature type="transmembrane region" description="Helical" evidence="5">
    <location>
        <begin position="239"/>
        <end position="260"/>
    </location>
</feature>
<gene>
    <name evidence="7" type="ORF">BCR33DRAFT_771429</name>
</gene>
<dbReference type="GO" id="GO:0055085">
    <property type="term" value="P:transmembrane transport"/>
    <property type="evidence" value="ECO:0007669"/>
    <property type="project" value="InterPro"/>
</dbReference>
<comment type="caution">
    <text evidence="7">The sequence shown here is derived from an EMBL/GenBank/DDBJ whole genome shotgun (WGS) entry which is preliminary data.</text>
</comment>
<keyword evidence="8" id="KW-1185">Reference proteome</keyword>
<proteinExistence type="predicted"/>
<evidence type="ECO:0000259" key="6">
    <source>
        <dbReference type="Pfam" id="PF00916"/>
    </source>
</evidence>
<evidence type="ECO:0000256" key="4">
    <source>
        <dbReference type="ARBA" id="ARBA00023136"/>
    </source>
</evidence>
<organism evidence="7 8">
    <name type="scientific">Rhizoclosmatium globosum</name>
    <dbReference type="NCBI Taxonomy" id="329046"/>
    <lineage>
        <taxon>Eukaryota</taxon>
        <taxon>Fungi</taxon>
        <taxon>Fungi incertae sedis</taxon>
        <taxon>Chytridiomycota</taxon>
        <taxon>Chytridiomycota incertae sedis</taxon>
        <taxon>Chytridiomycetes</taxon>
        <taxon>Chytridiales</taxon>
        <taxon>Chytriomycetaceae</taxon>
        <taxon>Rhizoclosmatium</taxon>
    </lineage>
</organism>
<keyword evidence="3 5" id="KW-1133">Transmembrane helix</keyword>
<keyword evidence="4 5" id="KW-0472">Membrane</keyword>
<dbReference type="OrthoDB" id="288203at2759"/>
<evidence type="ECO:0000313" key="8">
    <source>
        <dbReference type="Proteomes" id="UP000193642"/>
    </source>
</evidence>
<comment type="subcellular location">
    <subcellularLocation>
        <location evidence="1">Membrane</location>
        <topology evidence="1">Multi-pass membrane protein</topology>
    </subcellularLocation>
</comment>
<keyword evidence="2 5" id="KW-0812">Transmembrane</keyword>